<evidence type="ECO:0000256" key="4">
    <source>
        <dbReference type="ARBA" id="ARBA00022553"/>
    </source>
</evidence>
<dbReference type="CDD" id="cd00082">
    <property type="entry name" value="HisKA"/>
    <property type="match status" value="1"/>
</dbReference>
<organism evidence="15 16">
    <name type="scientific">Photobacterium halotolerans</name>
    <dbReference type="NCBI Taxonomy" id="265726"/>
    <lineage>
        <taxon>Bacteria</taxon>
        <taxon>Pseudomonadati</taxon>
        <taxon>Pseudomonadota</taxon>
        <taxon>Gammaproteobacteria</taxon>
        <taxon>Vibrionales</taxon>
        <taxon>Vibrionaceae</taxon>
        <taxon>Photobacterium</taxon>
    </lineage>
</organism>
<keyword evidence="7" id="KW-0547">Nucleotide-binding</keyword>
<evidence type="ECO:0000313" key="16">
    <source>
        <dbReference type="Proteomes" id="UP000033633"/>
    </source>
</evidence>
<evidence type="ECO:0000259" key="14">
    <source>
        <dbReference type="PROSITE" id="PS50109"/>
    </source>
</evidence>
<keyword evidence="4" id="KW-0597">Phosphoprotein</keyword>
<name>A0A0F5VG39_9GAMM</name>
<evidence type="ECO:0000256" key="7">
    <source>
        <dbReference type="ARBA" id="ARBA00022741"/>
    </source>
</evidence>
<evidence type="ECO:0000256" key="6">
    <source>
        <dbReference type="ARBA" id="ARBA00022692"/>
    </source>
</evidence>
<dbReference type="PANTHER" id="PTHR45436:SF14">
    <property type="entry name" value="SENSOR PROTEIN QSEC"/>
    <property type="match status" value="1"/>
</dbReference>
<dbReference type="SUPFAM" id="SSF55874">
    <property type="entry name" value="ATPase domain of HSP90 chaperone/DNA topoisomerase II/histidine kinase"/>
    <property type="match status" value="1"/>
</dbReference>
<dbReference type="EMBL" id="JWYV01000002">
    <property type="protein sequence ID" value="KKD01069.1"/>
    <property type="molecule type" value="Genomic_DNA"/>
</dbReference>
<dbReference type="InterPro" id="IPR003594">
    <property type="entry name" value="HATPase_dom"/>
</dbReference>
<evidence type="ECO:0000256" key="2">
    <source>
        <dbReference type="ARBA" id="ARBA00004141"/>
    </source>
</evidence>
<keyword evidence="10 13" id="KW-1133">Transmembrane helix</keyword>
<keyword evidence="12 13" id="KW-0472">Membrane</keyword>
<dbReference type="Proteomes" id="UP000033633">
    <property type="component" value="Unassembled WGS sequence"/>
</dbReference>
<keyword evidence="11" id="KW-0902">Two-component regulatory system</keyword>
<comment type="catalytic activity">
    <reaction evidence="1">
        <text>ATP + protein L-histidine = ADP + protein N-phospho-L-histidine.</text>
        <dbReference type="EC" id="2.7.13.3"/>
    </reaction>
</comment>
<dbReference type="InterPro" id="IPR003661">
    <property type="entry name" value="HisK_dim/P_dom"/>
</dbReference>
<gene>
    <name evidence="15" type="ORF">KY46_04695</name>
</gene>
<comment type="caution">
    <text evidence="15">The sequence shown here is derived from an EMBL/GenBank/DDBJ whole genome shotgun (WGS) entry which is preliminary data.</text>
</comment>
<keyword evidence="6 13" id="KW-0812">Transmembrane</keyword>
<dbReference type="PANTHER" id="PTHR45436">
    <property type="entry name" value="SENSOR HISTIDINE KINASE YKOH"/>
    <property type="match status" value="1"/>
</dbReference>
<keyword evidence="9" id="KW-0067">ATP-binding</keyword>
<evidence type="ECO:0000256" key="3">
    <source>
        <dbReference type="ARBA" id="ARBA00012438"/>
    </source>
</evidence>
<dbReference type="InterPro" id="IPR036097">
    <property type="entry name" value="HisK_dim/P_sf"/>
</dbReference>
<dbReference type="SMART" id="SM00388">
    <property type="entry name" value="HisKA"/>
    <property type="match status" value="1"/>
</dbReference>
<evidence type="ECO:0000256" key="12">
    <source>
        <dbReference type="ARBA" id="ARBA00023136"/>
    </source>
</evidence>
<evidence type="ECO:0000256" key="8">
    <source>
        <dbReference type="ARBA" id="ARBA00022777"/>
    </source>
</evidence>
<comment type="subcellular location">
    <subcellularLocation>
        <location evidence="2">Membrane</location>
        <topology evidence="2">Multi-pass membrane protein</topology>
    </subcellularLocation>
</comment>
<reference evidence="15 16" key="1">
    <citation type="submission" date="2014-12" db="EMBL/GenBank/DDBJ databases">
        <title>Mercury Reductase activity and rhizosphere competence traits in the genome of root associated Photobacterium halotolerans MELD1.</title>
        <authorList>
            <person name="Mathew D.C."/>
            <person name="Huang C.-C."/>
        </authorList>
    </citation>
    <scope>NUCLEOTIDE SEQUENCE [LARGE SCALE GENOMIC DNA]</scope>
    <source>
        <strain evidence="15 16">MELD1</strain>
    </source>
</reference>
<dbReference type="InterPro" id="IPR005467">
    <property type="entry name" value="His_kinase_dom"/>
</dbReference>
<sequence>MKTAETKPVLSIKKRLITLTVAAATVLIAISWSLIFAESKHEIDEIFDARLGQSAKLLALSAPQLLKMPPEQMAQFYDDWYQGISNHSHSNVSDDDPTPYGHPYEQKLMFQLFDTQGNVLLRSPSAPEHPLSTPDNIGYHPMTFDDQRWQSFQIRLPFHDNNQDAAFLVVAEKQAIRDELIDEIAFSTGIPQLLLIPCLALAIILLVNYVMKPVGELQQALSQRTINKLHAIRVSQPTVELKPLIDQLNYLLSELDKAWVREKRFTHTAAHELKTPLAVLRLNAENALSSENPAELQNDLSHILKGIDRTDRLIQQLLMLARVESGNSFSFKPLDLMACLRDVIASLAPFALRQEQNLSLDGPTSLTVEANLPLLRSLFSNLIDNAIRYAGGHADINIRVQTQGEDQVQIRVCDSGQPIPEAIRERIFEKFFRANTERGDGAGLGMSIIRDIAELHGGTISLESQSSAEKNCFLVTLPLKTGRIQSLSNQTQ</sequence>
<keyword evidence="16" id="KW-1185">Reference proteome</keyword>
<keyword evidence="8" id="KW-0418">Kinase</keyword>
<dbReference type="InterPro" id="IPR004358">
    <property type="entry name" value="Sig_transdc_His_kin-like_C"/>
</dbReference>
<dbReference type="InterPro" id="IPR050428">
    <property type="entry name" value="TCS_sensor_his_kinase"/>
</dbReference>
<dbReference type="GO" id="GO:0005886">
    <property type="term" value="C:plasma membrane"/>
    <property type="evidence" value="ECO:0007669"/>
    <property type="project" value="TreeGrafter"/>
</dbReference>
<evidence type="ECO:0000256" key="5">
    <source>
        <dbReference type="ARBA" id="ARBA00022679"/>
    </source>
</evidence>
<feature type="transmembrane region" description="Helical" evidence="13">
    <location>
        <begin position="16"/>
        <end position="37"/>
    </location>
</feature>
<dbReference type="SMART" id="SM00387">
    <property type="entry name" value="HATPase_c"/>
    <property type="match status" value="1"/>
</dbReference>
<evidence type="ECO:0000256" key="11">
    <source>
        <dbReference type="ARBA" id="ARBA00023012"/>
    </source>
</evidence>
<evidence type="ECO:0000313" key="15">
    <source>
        <dbReference type="EMBL" id="KKD01069.1"/>
    </source>
</evidence>
<dbReference type="AlphaFoldDB" id="A0A0F5VG39"/>
<dbReference type="CDD" id="cd00075">
    <property type="entry name" value="HATPase"/>
    <property type="match status" value="1"/>
</dbReference>
<protein>
    <recommendedName>
        <fullName evidence="3">histidine kinase</fullName>
        <ecNumber evidence="3">2.7.13.3</ecNumber>
    </recommendedName>
</protein>
<keyword evidence="5" id="KW-0808">Transferase</keyword>
<dbReference type="GO" id="GO:0000155">
    <property type="term" value="F:phosphorelay sensor kinase activity"/>
    <property type="evidence" value="ECO:0007669"/>
    <property type="project" value="InterPro"/>
</dbReference>
<dbReference type="PATRIC" id="fig|265726.11.peg.2302"/>
<feature type="domain" description="Histidine kinase" evidence="14">
    <location>
        <begin position="268"/>
        <end position="481"/>
    </location>
</feature>
<dbReference type="SUPFAM" id="SSF47384">
    <property type="entry name" value="Homodimeric domain of signal transducing histidine kinase"/>
    <property type="match status" value="1"/>
</dbReference>
<dbReference type="STRING" id="265726.KY46_04695"/>
<dbReference type="Gene3D" id="1.10.287.130">
    <property type="match status" value="1"/>
</dbReference>
<evidence type="ECO:0000256" key="10">
    <source>
        <dbReference type="ARBA" id="ARBA00022989"/>
    </source>
</evidence>
<dbReference type="Gene3D" id="3.30.565.10">
    <property type="entry name" value="Histidine kinase-like ATPase, C-terminal domain"/>
    <property type="match status" value="1"/>
</dbReference>
<dbReference type="PRINTS" id="PR00344">
    <property type="entry name" value="BCTRLSENSOR"/>
</dbReference>
<evidence type="ECO:0000256" key="13">
    <source>
        <dbReference type="SAM" id="Phobius"/>
    </source>
</evidence>
<dbReference type="EC" id="2.7.13.3" evidence="3"/>
<proteinExistence type="predicted"/>
<dbReference type="PROSITE" id="PS50109">
    <property type="entry name" value="HIS_KIN"/>
    <property type="match status" value="1"/>
</dbReference>
<accession>A0A0F5VG39</accession>
<feature type="transmembrane region" description="Helical" evidence="13">
    <location>
        <begin position="193"/>
        <end position="211"/>
    </location>
</feature>
<dbReference type="Pfam" id="PF02518">
    <property type="entry name" value="HATPase_c"/>
    <property type="match status" value="1"/>
</dbReference>
<dbReference type="RefSeq" id="WP_046219440.1">
    <property type="nucleotide sequence ID" value="NZ_JWYV01000002.1"/>
</dbReference>
<evidence type="ECO:0000256" key="1">
    <source>
        <dbReference type="ARBA" id="ARBA00000085"/>
    </source>
</evidence>
<dbReference type="InterPro" id="IPR036890">
    <property type="entry name" value="HATPase_C_sf"/>
</dbReference>
<evidence type="ECO:0000256" key="9">
    <source>
        <dbReference type="ARBA" id="ARBA00022840"/>
    </source>
</evidence>
<dbReference type="Pfam" id="PF00512">
    <property type="entry name" value="HisKA"/>
    <property type="match status" value="1"/>
</dbReference>
<dbReference type="GO" id="GO:0005524">
    <property type="term" value="F:ATP binding"/>
    <property type="evidence" value="ECO:0007669"/>
    <property type="project" value="UniProtKB-KW"/>
</dbReference>